<evidence type="ECO:0000313" key="4">
    <source>
        <dbReference type="Proteomes" id="UP001529256"/>
    </source>
</evidence>
<feature type="domain" description="DUF5648" evidence="2">
    <location>
        <begin position="340"/>
        <end position="469"/>
    </location>
</feature>
<reference evidence="3 4" key="1">
    <citation type="submission" date="2023-06" db="EMBL/GenBank/DDBJ databases">
        <title>Identification and characterization of horizontal gene transfer across gut microbiota members of farm animals based on homology search.</title>
        <authorList>
            <person name="Schwarzerova J."/>
            <person name="Nykrynova M."/>
            <person name="Jureckova K."/>
            <person name="Cejkova D."/>
            <person name="Rychlik I."/>
        </authorList>
    </citation>
    <scope>NUCLEOTIDE SEQUENCE [LARGE SCALE GENOMIC DNA]</scope>
    <source>
        <strain evidence="3 4">153_Feed</strain>
    </source>
</reference>
<comment type="caution">
    <text evidence="3">The sequence shown here is derived from an EMBL/GenBank/DDBJ whole genome shotgun (WGS) entry which is preliminary data.</text>
</comment>
<protein>
    <recommendedName>
        <fullName evidence="2">DUF5648 domain-containing protein</fullName>
    </recommendedName>
</protein>
<organism evidence="3 4">
    <name type="scientific">Thermophilibacter provencensis</name>
    <dbReference type="NCBI Taxonomy" id="1852386"/>
    <lineage>
        <taxon>Bacteria</taxon>
        <taxon>Bacillati</taxon>
        <taxon>Actinomycetota</taxon>
        <taxon>Coriobacteriia</taxon>
        <taxon>Coriobacteriales</taxon>
        <taxon>Atopobiaceae</taxon>
        <taxon>Thermophilibacter</taxon>
    </lineage>
</organism>
<dbReference type="InterPro" id="IPR043708">
    <property type="entry name" value="DUF5648"/>
</dbReference>
<dbReference type="EMBL" id="JAUDEA010000026">
    <property type="protein sequence ID" value="MDM8271939.1"/>
    <property type="molecule type" value="Genomic_DNA"/>
</dbReference>
<accession>A0ABT7V5R0</accession>
<name>A0ABT7V5R0_9ACTN</name>
<evidence type="ECO:0000259" key="2">
    <source>
        <dbReference type="Pfam" id="PF18885"/>
    </source>
</evidence>
<reference evidence="3 4" key="3">
    <citation type="submission" date="2023-06" db="EMBL/GenBank/DDBJ databases">
        <authorList>
            <person name="Zeman M."/>
            <person name="Kubasova T."/>
            <person name="Jahodarova E."/>
            <person name="Nykrynova M."/>
            <person name="Rychlik I."/>
        </authorList>
    </citation>
    <scope>NUCLEOTIDE SEQUENCE [LARGE SCALE GENOMIC DNA]</scope>
    <source>
        <strain evidence="3 4">153_Feed</strain>
    </source>
</reference>
<evidence type="ECO:0000313" key="3">
    <source>
        <dbReference type="EMBL" id="MDM8271939.1"/>
    </source>
</evidence>
<evidence type="ECO:0000256" key="1">
    <source>
        <dbReference type="SAM" id="SignalP"/>
    </source>
</evidence>
<feature type="signal peptide" evidence="1">
    <location>
        <begin position="1"/>
        <end position="24"/>
    </location>
</feature>
<dbReference type="RefSeq" id="WP_289512014.1">
    <property type="nucleotide sequence ID" value="NZ_JAUDEA010000026.1"/>
</dbReference>
<gene>
    <name evidence="3" type="ORF">QUW25_09705</name>
</gene>
<reference evidence="4" key="2">
    <citation type="submission" date="2023-06" db="EMBL/GenBank/DDBJ databases">
        <title>Identification and characterization of horizontal gene transfer across gut microbiota members of farm animals based on homology search.</title>
        <authorList>
            <person name="Zeman M."/>
            <person name="Kubasova T."/>
            <person name="Jahodarova E."/>
            <person name="Nykrynova M."/>
            <person name="Rychlik I."/>
        </authorList>
    </citation>
    <scope>NUCLEOTIDE SEQUENCE [LARGE SCALE GENOMIC DNA]</scope>
    <source>
        <strain evidence="4">153_Feed</strain>
    </source>
</reference>
<dbReference type="Proteomes" id="UP001529256">
    <property type="component" value="Unassembled WGS sequence"/>
</dbReference>
<keyword evidence="4" id="KW-1185">Reference proteome</keyword>
<proteinExistence type="predicted"/>
<feature type="chain" id="PRO_5047138428" description="DUF5648 domain-containing protein" evidence="1">
    <location>
        <begin position="25"/>
        <end position="470"/>
    </location>
</feature>
<sequence>MTRKTFLGVLAALFAAAFCLPVVARADGAISVTASGATVFASEGVHICSYLTPEEATAYNDYWFTQTPGNGELTNPEGGRQRFLKDEYSVPLEIAGGDEAFPKGLADECRWHSSDVSGKDGVYLASSDFIGATSTGESYAGVLVGVVPISQQPVEKAVITVNETNSAGQVTDFSISLVYSTGPAGTNVPVSGDAGVAMQMMPNSWVASYISEGRITPKATASSLSADDAACKELVGSVEDGQIVGVYSLSFTPTIDGNERAYSRNFGTMWVSFAVDEKYNGNYVDVWDWQPTSSVQQDLTEGEPVLVGTYPVSGGKVTVPVHRLSQIVLSAQADGSSYAMERLYNPYTGEHLYTPSTAERDLLTSIGWSYEGEAWQAPAKSDATVWRLFNPYSDDHHYTTSKAEYDQLVSVGWSGEGEGWYSADKDGKPLYRLYNPFATTATHHYTASAEERDSLVKIGWTDEGIAWYGL</sequence>
<keyword evidence="1" id="KW-0732">Signal</keyword>
<dbReference type="Pfam" id="PF18885">
    <property type="entry name" value="DUF5648"/>
    <property type="match status" value="1"/>
</dbReference>